<dbReference type="Gene3D" id="3.50.50.60">
    <property type="entry name" value="FAD/NAD(P)-binding domain"/>
    <property type="match status" value="1"/>
</dbReference>
<dbReference type="InterPro" id="IPR036188">
    <property type="entry name" value="FAD/NAD-bd_sf"/>
</dbReference>
<keyword evidence="7" id="KW-1185">Reference proteome</keyword>
<protein>
    <recommendedName>
        <fullName evidence="5">Flavin-containing monooxygenase</fullName>
        <ecNumber evidence="5">1.-.-.-</ecNumber>
    </recommendedName>
</protein>
<accession>A0ABU6TAA8</accession>
<reference evidence="6 7" key="1">
    <citation type="journal article" date="2023" name="Plants (Basel)">
        <title>Bridging the Gap: Combining Genomics and Transcriptomics Approaches to Understand Stylosanthes scabra, an Orphan Legume from the Brazilian Caatinga.</title>
        <authorList>
            <person name="Ferreira-Neto J.R.C."/>
            <person name="da Silva M.D."/>
            <person name="Binneck E."/>
            <person name="de Melo N.F."/>
            <person name="da Silva R.H."/>
            <person name="de Melo A.L.T.M."/>
            <person name="Pandolfi V."/>
            <person name="Bustamante F.O."/>
            <person name="Brasileiro-Vidal A.C."/>
            <person name="Benko-Iseppon A.M."/>
        </authorList>
    </citation>
    <scope>NUCLEOTIDE SEQUENCE [LARGE SCALE GENOMIC DNA]</scope>
    <source>
        <tissue evidence="6">Leaves</tissue>
    </source>
</reference>
<name>A0ABU6TAA8_9FABA</name>
<evidence type="ECO:0000256" key="4">
    <source>
        <dbReference type="ARBA" id="ARBA00023002"/>
    </source>
</evidence>
<dbReference type="EMBL" id="JASCZI010090681">
    <property type="protein sequence ID" value="MED6144848.1"/>
    <property type="molecule type" value="Genomic_DNA"/>
</dbReference>
<evidence type="ECO:0000256" key="1">
    <source>
        <dbReference type="ARBA" id="ARBA00009183"/>
    </source>
</evidence>
<dbReference type="PANTHER" id="PTHR23023">
    <property type="entry name" value="DIMETHYLANILINE MONOOXYGENASE"/>
    <property type="match status" value="1"/>
</dbReference>
<dbReference type="Proteomes" id="UP001341840">
    <property type="component" value="Unassembled WGS sequence"/>
</dbReference>
<keyword evidence="3 5" id="KW-0274">FAD</keyword>
<dbReference type="InterPro" id="IPR050346">
    <property type="entry name" value="FMO-like"/>
</dbReference>
<comment type="cofactor">
    <cofactor evidence="5">
        <name>FAD</name>
        <dbReference type="ChEBI" id="CHEBI:57692"/>
    </cofactor>
</comment>
<keyword evidence="4 5" id="KW-0560">Oxidoreductase</keyword>
<evidence type="ECO:0000256" key="5">
    <source>
        <dbReference type="RuleBase" id="RU361177"/>
    </source>
</evidence>
<dbReference type="SUPFAM" id="SSF51905">
    <property type="entry name" value="FAD/NAD(P)-binding domain"/>
    <property type="match status" value="1"/>
</dbReference>
<organism evidence="6 7">
    <name type="scientific">Stylosanthes scabra</name>
    <dbReference type="NCBI Taxonomy" id="79078"/>
    <lineage>
        <taxon>Eukaryota</taxon>
        <taxon>Viridiplantae</taxon>
        <taxon>Streptophyta</taxon>
        <taxon>Embryophyta</taxon>
        <taxon>Tracheophyta</taxon>
        <taxon>Spermatophyta</taxon>
        <taxon>Magnoliopsida</taxon>
        <taxon>eudicotyledons</taxon>
        <taxon>Gunneridae</taxon>
        <taxon>Pentapetalae</taxon>
        <taxon>rosids</taxon>
        <taxon>fabids</taxon>
        <taxon>Fabales</taxon>
        <taxon>Fabaceae</taxon>
        <taxon>Papilionoideae</taxon>
        <taxon>50 kb inversion clade</taxon>
        <taxon>dalbergioids sensu lato</taxon>
        <taxon>Dalbergieae</taxon>
        <taxon>Pterocarpus clade</taxon>
        <taxon>Stylosanthes</taxon>
    </lineage>
</organism>
<evidence type="ECO:0000313" key="7">
    <source>
        <dbReference type="Proteomes" id="UP001341840"/>
    </source>
</evidence>
<proteinExistence type="inferred from homology"/>
<gene>
    <name evidence="6" type="ORF">PIB30_019469</name>
</gene>
<dbReference type="InterPro" id="IPR020946">
    <property type="entry name" value="Flavin_mOase-like"/>
</dbReference>
<comment type="caution">
    <text evidence="6">The sequence shown here is derived from an EMBL/GenBank/DDBJ whole genome shotgun (WGS) entry which is preliminary data.</text>
</comment>
<dbReference type="EC" id="1.-.-.-" evidence="5"/>
<keyword evidence="5" id="KW-0503">Monooxygenase</keyword>
<evidence type="ECO:0000256" key="3">
    <source>
        <dbReference type="ARBA" id="ARBA00022827"/>
    </source>
</evidence>
<dbReference type="Pfam" id="PF00743">
    <property type="entry name" value="FMO-like"/>
    <property type="match status" value="1"/>
</dbReference>
<evidence type="ECO:0000313" key="6">
    <source>
        <dbReference type="EMBL" id="MED6144848.1"/>
    </source>
</evidence>
<evidence type="ECO:0000256" key="2">
    <source>
        <dbReference type="ARBA" id="ARBA00022630"/>
    </source>
</evidence>
<keyword evidence="2 5" id="KW-0285">Flavoprotein</keyword>
<sequence length="201" mass="22821">MEYSKLDKESAEQLLKGKKVAVIGYKKSAIDLAMECAQANSSSSAPVFIRRRRRATLHNGNKDFALDSSIILDLGITILLRKAISKFIESYLVWKLPLEKYGLKPEHQFVEDYAACQMAILPENFFSEADKGMIKFKKVSSSKWWFWENGIEFEDKTKLEADVVVLGTGFDGKKKLQSLLTEPFRSLVVDQSGIKPLYRSV</sequence>
<comment type="similarity">
    <text evidence="1 5">Belongs to the FMO family.</text>
</comment>